<protein>
    <submittedName>
        <fullName evidence="1">Uncharacterized protein</fullName>
    </submittedName>
</protein>
<dbReference type="Proteomes" id="UP001454036">
    <property type="component" value="Unassembled WGS sequence"/>
</dbReference>
<dbReference type="AlphaFoldDB" id="A0AAV3PJJ3"/>
<gene>
    <name evidence="1" type="ORF">LIER_10037</name>
</gene>
<accession>A0AAV3PJJ3</accession>
<reference evidence="1 2" key="1">
    <citation type="submission" date="2024-01" db="EMBL/GenBank/DDBJ databases">
        <title>The complete chloroplast genome sequence of Lithospermum erythrorhizon: insights into the phylogenetic relationship among Boraginaceae species and the maternal lineages of purple gromwells.</title>
        <authorList>
            <person name="Okada T."/>
            <person name="Watanabe K."/>
        </authorList>
    </citation>
    <scope>NUCLEOTIDE SEQUENCE [LARGE SCALE GENOMIC DNA]</scope>
</reference>
<comment type="caution">
    <text evidence="1">The sequence shown here is derived from an EMBL/GenBank/DDBJ whole genome shotgun (WGS) entry which is preliminary data.</text>
</comment>
<sequence>MNLALLAKQGWHIMTRQASLLYKVLKGRYFRRSSFLNAKLGAKPFFWWRSLCKGRKVLFKGTRWKIGDGRSINMWKEPWVPRSTCFYLRGERRDRPPWVSQLIRNGEWIREEVEDVAEGTMFPEF</sequence>
<dbReference type="EMBL" id="BAABME010001754">
    <property type="protein sequence ID" value="GAA0151288.1"/>
    <property type="molecule type" value="Genomic_DNA"/>
</dbReference>
<proteinExistence type="predicted"/>
<organism evidence="1 2">
    <name type="scientific">Lithospermum erythrorhizon</name>
    <name type="common">Purple gromwell</name>
    <name type="synonym">Lithospermum officinale var. erythrorhizon</name>
    <dbReference type="NCBI Taxonomy" id="34254"/>
    <lineage>
        <taxon>Eukaryota</taxon>
        <taxon>Viridiplantae</taxon>
        <taxon>Streptophyta</taxon>
        <taxon>Embryophyta</taxon>
        <taxon>Tracheophyta</taxon>
        <taxon>Spermatophyta</taxon>
        <taxon>Magnoliopsida</taxon>
        <taxon>eudicotyledons</taxon>
        <taxon>Gunneridae</taxon>
        <taxon>Pentapetalae</taxon>
        <taxon>asterids</taxon>
        <taxon>lamiids</taxon>
        <taxon>Boraginales</taxon>
        <taxon>Boraginaceae</taxon>
        <taxon>Boraginoideae</taxon>
        <taxon>Lithospermeae</taxon>
        <taxon>Lithospermum</taxon>
    </lineage>
</organism>
<evidence type="ECO:0000313" key="2">
    <source>
        <dbReference type="Proteomes" id="UP001454036"/>
    </source>
</evidence>
<keyword evidence="2" id="KW-1185">Reference proteome</keyword>
<evidence type="ECO:0000313" key="1">
    <source>
        <dbReference type="EMBL" id="GAA0151288.1"/>
    </source>
</evidence>
<name>A0AAV3PJJ3_LITER</name>